<protein>
    <submittedName>
        <fullName evidence="1">Uncharacterized protein N239R</fullName>
    </submittedName>
</protein>
<evidence type="ECO:0000313" key="1">
    <source>
        <dbReference type="EMBL" id="ABT15524.1"/>
    </source>
</evidence>
<dbReference type="EMBL" id="DQ890022">
    <property type="protein sequence ID" value="ABT15524.1"/>
    <property type="molecule type" value="Genomic_DNA"/>
</dbReference>
<proteinExistence type="predicted"/>
<dbReference type="KEGG" id="vg:5364534"/>
<dbReference type="Proteomes" id="UP000204095">
    <property type="component" value="Segment"/>
</dbReference>
<sequence>MFTIKHYSNYVHNGTDVFAKERLFPLVPVAHKVKKYKQYFMTSDDGIVSFVSFKDILKYTNVESPVSGSPSGKGRGKRVFHRSSGKTFGSMKAACDAHNIKISQLKSSPDFVIV</sequence>
<gene>
    <name evidence="1" type="primary">N239R</name>
    <name evidence="1" type="ORF">FR483_N239R</name>
</gene>
<dbReference type="GeneID" id="5364534"/>
<name>A7J6U3_PBCVF</name>
<dbReference type="RefSeq" id="YP_001425871.1">
    <property type="nucleotide sequence ID" value="NC_008603.1"/>
</dbReference>
<evidence type="ECO:0000313" key="2">
    <source>
        <dbReference type="Proteomes" id="UP000204095"/>
    </source>
</evidence>
<organism evidence="1 2">
    <name type="scientific">Paramecium bursaria Chlorella virus FR483</name>
    <name type="common">PBCV-FR483</name>
    <dbReference type="NCBI Taxonomy" id="399781"/>
    <lineage>
        <taxon>Viruses</taxon>
        <taxon>Varidnaviria</taxon>
        <taxon>Bamfordvirae</taxon>
        <taxon>Nucleocytoviricota</taxon>
        <taxon>Megaviricetes</taxon>
        <taxon>Algavirales</taxon>
        <taxon>Phycodnaviridae</taxon>
        <taxon>Chlorovirus</taxon>
        <taxon>Chlorovirus conductrix</taxon>
        <taxon>Paramecium bursaria Chlorella virus A1</taxon>
    </lineage>
</organism>
<accession>A7J6U3</accession>
<reference evidence="1 2" key="1">
    <citation type="journal article" date="2007" name="Virology">
        <title>Sequence and annotation of the 314-kb MT325 and the 321-kb FR483 viruses that infect Chlorella Pbi.</title>
        <authorList>
            <person name="Fitzgerald L.A."/>
            <person name="Graves M.V."/>
            <person name="Li X."/>
            <person name="Feldblyum T."/>
            <person name="Hartigan J."/>
            <person name="Van Etten J.L."/>
        </authorList>
    </citation>
    <scope>NUCLEOTIDE SEQUENCE [LARGE SCALE GENOMIC DNA]</scope>
    <source>
        <strain evidence="1 2">FR483</strain>
    </source>
</reference>
<dbReference type="OrthoDB" id="21213at10239"/>
<organismHost>
    <name type="scientific">Paramecium bursaria</name>
    <dbReference type="NCBI Taxonomy" id="74790"/>
</organismHost>